<sequence>MAPSCTCTPGEGCTECLDKSCLPVPECYIKKRGVPAVSGRATSSPVVVPLHRWKFGKDGAAAVAGMALAWEPDTKKNDKVPNLAKMGVRLRFIATFTAQRQSGLKYSTQLLGASNAQKKCAVNIVRSLNTCTNRPRKAHLITTLCSFLLVLTRRFILHRRILVRR</sequence>
<reference evidence="2" key="1">
    <citation type="journal article" date="2008" name="Nat. Genet.">
        <title>The Pristionchus pacificus genome provides a unique perspective on nematode lifestyle and parasitism.</title>
        <authorList>
            <person name="Dieterich C."/>
            <person name="Clifton S.W."/>
            <person name="Schuster L.N."/>
            <person name="Chinwalla A."/>
            <person name="Delehaunty K."/>
            <person name="Dinkelacker I."/>
            <person name="Fulton L."/>
            <person name="Fulton R."/>
            <person name="Godfrey J."/>
            <person name="Minx P."/>
            <person name="Mitreva M."/>
            <person name="Roeseler W."/>
            <person name="Tian H."/>
            <person name="Witte H."/>
            <person name="Yang S.P."/>
            <person name="Wilson R.K."/>
            <person name="Sommer R.J."/>
        </authorList>
    </citation>
    <scope>NUCLEOTIDE SEQUENCE [LARGE SCALE GENOMIC DNA]</scope>
    <source>
        <strain evidence="2">PS312</strain>
    </source>
</reference>
<protein>
    <submittedName>
        <fullName evidence="1">Uncharacterized protein</fullName>
    </submittedName>
</protein>
<name>A0A2A6C6Z2_PRIPA</name>
<accession>A0A2A6C6Z2</accession>
<proteinExistence type="predicted"/>
<organism evidence="1 2">
    <name type="scientific">Pristionchus pacificus</name>
    <name type="common">Parasitic nematode worm</name>
    <dbReference type="NCBI Taxonomy" id="54126"/>
    <lineage>
        <taxon>Eukaryota</taxon>
        <taxon>Metazoa</taxon>
        <taxon>Ecdysozoa</taxon>
        <taxon>Nematoda</taxon>
        <taxon>Chromadorea</taxon>
        <taxon>Rhabditida</taxon>
        <taxon>Rhabditina</taxon>
        <taxon>Diplogasteromorpha</taxon>
        <taxon>Diplogasteroidea</taxon>
        <taxon>Neodiplogasteridae</taxon>
        <taxon>Pristionchus</taxon>
    </lineage>
</organism>
<reference evidence="1" key="2">
    <citation type="submission" date="2022-06" db="UniProtKB">
        <authorList>
            <consortium name="EnsemblMetazoa"/>
        </authorList>
    </citation>
    <scope>IDENTIFICATION</scope>
    <source>
        <strain evidence="1">PS312</strain>
    </source>
</reference>
<evidence type="ECO:0000313" key="2">
    <source>
        <dbReference type="Proteomes" id="UP000005239"/>
    </source>
</evidence>
<evidence type="ECO:0000313" key="1">
    <source>
        <dbReference type="EnsemblMetazoa" id="PPA43745.1"/>
    </source>
</evidence>
<dbReference type="Proteomes" id="UP000005239">
    <property type="component" value="Unassembled WGS sequence"/>
</dbReference>
<gene>
    <name evidence="1" type="primary">WBGene00282114</name>
</gene>
<dbReference type="EnsemblMetazoa" id="PPA43745.1">
    <property type="protein sequence ID" value="PPA43745.1"/>
    <property type="gene ID" value="WBGene00282114"/>
</dbReference>
<dbReference type="AlphaFoldDB" id="A0A2A6C6Z2"/>
<keyword evidence="2" id="KW-1185">Reference proteome</keyword>
<accession>A0A8R1Z8K4</accession>